<keyword evidence="2" id="KW-0472">Membrane</keyword>
<feature type="transmembrane region" description="Helical" evidence="2">
    <location>
        <begin position="12"/>
        <end position="32"/>
    </location>
</feature>
<dbReference type="RefSeq" id="WP_012954616.1">
    <property type="nucleotide sequence ID" value="NC_013771.1"/>
</dbReference>
<accession>D3ER29</accession>
<dbReference type="InterPro" id="IPR058636">
    <property type="entry name" value="Beta-barrel_YknX"/>
</dbReference>
<keyword evidence="2" id="KW-0812">Transmembrane</keyword>
<feature type="domain" description="YknX-like beta-barrel" evidence="4">
    <location>
        <begin position="332"/>
        <end position="371"/>
    </location>
</feature>
<dbReference type="STRING" id="1453429.UCYN_12630"/>
<sequence>MKIFVPNKLNSPFRWILITITGGIIFIGGLTYKITKTSTLKNNLNNISSTAQRENLIINIKANGVLEPVESIDIGPKYPGRLVQLVTKQGEKVKQGQILAFMERAEIRTEGKIADAKYNQSLAEMEAARIRIPSEIQQAQAQFIKAEARLEEIKTKLEQASKRSPKKIEELKKELVLSQSNLQLATSKMKRGEELLQEGIVNQNDFDKLVNDYHKATTIFLKNKTFLKQITNSQNLEINQLRQKVLQSKAEVTEAKIIVDERKKIAKNEFSRLESLINLSKAQLEQVVIKFEDTAIRSPYDGLVVKQYAKPGEFINPISASLNSVISLAKGLKVIAEIPEIDINKVQENQLVTITSDVYPGELFQGKVTRIFSKHIPADNVKVFKVSIQLITGQNKLSPETGLKIAFLEKRIPNALTIPNNTIITKEGKVGVLLINEFNKPEFQSVVLGKILNNKTQILSGLNPEDILLVNSFKQVNNI</sequence>
<evidence type="ECO:0000256" key="1">
    <source>
        <dbReference type="SAM" id="Coils"/>
    </source>
</evidence>
<proteinExistence type="predicted"/>
<dbReference type="KEGG" id="cyu:UCYN_12630"/>
<dbReference type="Pfam" id="PF25990">
    <property type="entry name" value="Beta-barrel_YknX"/>
    <property type="match status" value="1"/>
</dbReference>
<dbReference type="OrthoDB" id="505602at2"/>
<dbReference type="GO" id="GO:0015562">
    <property type="term" value="F:efflux transmembrane transporter activity"/>
    <property type="evidence" value="ECO:0007669"/>
    <property type="project" value="TreeGrafter"/>
</dbReference>
<dbReference type="PANTHER" id="PTHR30469">
    <property type="entry name" value="MULTIDRUG RESISTANCE PROTEIN MDTA"/>
    <property type="match status" value="1"/>
</dbReference>
<dbReference type="Gene3D" id="2.40.50.100">
    <property type="match status" value="1"/>
</dbReference>
<dbReference type="SUPFAM" id="SSF111369">
    <property type="entry name" value="HlyD-like secretion proteins"/>
    <property type="match status" value="1"/>
</dbReference>
<keyword evidence="6" id="KW-1185">Reference proteome</keyword>
<evidence type="ECO:0000313" key="5">
    <source>
        <dbReference type="EMBL" id="ADB95929.1"/>
    </source>
</evidence>
<evidence type="ECO:0000259" key="4">
    <source>
        <dbReference type="Pfam" id="PF25990"/>
    </source>
</evidence>
<evidence type="ECO:0000256" key="2">
    <source>
        <dbReference type="SAM" id="Phobius"/>
    </source>
</evidence>
<dbReference type="Proteomes" id="UP000001405">
    <property type="component" value="Chromosome"/>
</dbReference>
<dbReference type="Pfam" id="PF25973">
    <property type="entry name" value="BSH_CzcB"/>
    <property type="match status" value="1"/>
</dbReference>
<protein>
    <submittedName>
        <fullName evidence="5">Multidrug resistance efflux pump</fullName>
    </submittedName>
</protein>
<dbReference type="HOGENOM" id="CLU_018816_14_2_3"/>
<organism evidence="6">
    <name type="scientific">Atelocyanobacterium thalassa (isolate ALOHA)</name>
    <dbReference type="NCBI Taxonomy" id="1453429"/>
    <lineage>
        <taxon>Bacteria</taxon>
        <taxon>Bacillati</taxon>
        <taxon>Cyanobacteriota</taxon>
        <taxon>Cyanophyceae</taxon>
        <taxon>Oscillatoriophycideae</taxon>
        <taxon>Chroococcales</taxon>
        <taxon>Aphanothecaceae</taxon>
        <taxon>Candidatus Atelocyanobacterium</taxon>
        <taxon>Candidatus Atelocyanobacterium thalassae</taxon>
    </lineage>
</organism>
<evidence type="ECO:0000259" key="3">
    <source>
        <dbReference type="Pfam" id="PF25973"/>
    </source>
</evidence>
<dbReference type="EMBL" id="CP001842">
    <property type="protein sequence ID" value="ADB95929.1"/>
    <property type="molecule type" value="Genomic_DNA"/>
</dbReference>
<dbReference type="GO" id="GO:1990281">
    <property type="term" value="C:efflux pump complex"/>
    <property type="evidence" value="ECO:0007669"/>
    <property type="project" value="TreeGrafter"/>
</dbReference>
<keyword evidence="1" id="KW-0175">Coiled coil</keyword>
<feature type="coiled-coil region" evidence="1">
    <location>
        <begin position="136"/>
        <end position="188"/>
    </location>
</feature>
<name>D3ER29_ATETH</name>
<keyword evidence="2" id="KW-1133">Transmembrane helix</keyword>
<gene>
    <name evidence="5" type="ordered locus">UCYN_12630</name>
</gene>
<feature type="domain" description="CzcB-like barrel-sandwich hybrid" evidence="3">
    <location>
        <begin position="73"/>
        <end position="316"/>
    </location>
</feature>
<dbReference type="InterPro" id="IPR058647">
    <property type="entry name" value="BSH_CzcB-like"/>
</dbReference>
<reference evidence="5 6" key="1">
    <citation type="journal article" date="2010" name="Nature">
        <title>Metabolic streamlining in an open-ocean nitrogen-fixing cyanobacterium.</title>
        <authorList>
            <person name="Tripp H.J."/>
            <person name="Bench S.R."/>
            <person name="Turk K.A."/>
            <person name="Foster R.A."/>
            <person name="Desany B.A."/>
            <person name="Niazi F."/>
            <person name="Affourtit J.P."/>
            <person name="Zehr J.P."/>
        </authorList>
    </citation>
    <scope>NUCLEOTIDE SEQUENCE [LARGE SCALE GENOMIC DNA]</scope>
    <source>
        <strain evidence="6">ALOHA</strain>
    </source>
</reference>
<dbReference type="Gene3D" id="2.40.420.20">
    <property type="match status" value="1"/>
</dbReference>
<evidence type="ECO:0000313" key="6">
    <source>
        <dbReference type="Proteomes" id="UP000001405"/>
    </source>
</evidence>
<dbReference type="AlphaFoldDB" id="D3ER29"/>
<dbReference type="Gene3D" id="2.40.30.170">
    <property type="match status" value="1"/>
</dbReference>
<dbReference type="PANTHER" id="PTHR30469:SF33">
    <property type="entry name" value="SLR1207 PROTEIN"/>
    <property type="match status" value="1"/>
</dbReference>